<dbReference type="EC" id="2.6.1.-" evidence="6"/>
<dbReference type="InterPro" id="IPR004838">
    <property type="entry name" value="NHTrfase_class1_PyrdxlP-BS"/>
</dbReference>
<organism evidence="8 9">
    <name type="scientific">Candidatus Merdibacter merdavium</name>
    <dbReference type="NCBI Taxonomy" id="2838692"/>
    <lineage>
        <taxon>Bacteria</taxon>
        <taxon>Bacillati</taxon>
        <taxon>Bacillota</taxon>
        <taxon>Erysipelotrichia</taxon>
        <taxon>Erysipelotrichales</taxon>
        <taxon>Erysipelotrichaceae</taxon>
        <taxon>Merdibacter</taxon>
    </lineage>
</organism>
<comment type="cofactor">
    <cofactor evidence="1 6">
        <name>pyridoxal 5'-phosphate</name>
        <dbReference type="ChEBI" id="CHEBI:597326"/>
    </cofactor>
</comment>
<dbReference type="InterPro" id="IPR004839">
    <property type="entry name" value="Aminotransferase_I/II_large"/>
</dbReference>
<evidence type="ECO:0000313" key="9">
    <source>
        <dbReference type="Proteomes" id="UP000823896"/>
    </source>
</evidence>
<evidence type="ECO:0000256" key="2">
    <source>
        <dbReference type="ARBA" id="ARBA00007441"/>
    </source>
</evidence>
<dbReference type="PROSITE" id="PS00105">
    <property type="entry name" value="AA_TRANSFER_CLASS_1"/>
    <property type="match status" value="1"/>
</dbReference>
<dbReference type="GO" id="GO:0006520">
    <property type="term" value="P:amino acid metabolic process"/>
    <property type="evidence" value="ECO:0007669"/>
    <property type="project" value="InterPro"/>
</dbReference>
<keyword evidence="3 6" id="KW-0032">Aminotransferase</keyword>
<evidence type="ECO:0000259" key="7">
    <source>
        <dbReference type="Pfam" id="PF00155"/>
    </source>
</evidence>
<comment type="caution">
    <text evidence="8">The sequence shown here is derived from an EMBL/GenBank/DDBJ whole genome shotgun (WGS) entry which is preliminary data.</text>
</comment>
<reference evidence="8" key="1">
    <citation type="journal article" date="2021" name="PeerJ">
        <title>Extensive microbial diversity within the chicken gut microbiome revealed by metagenomics and culture.</title>
        <authorList>
            <person name="Gilroy R."/>
            <person name="Ravi A."/>
            <person name="Getino M."/>
            <person name="Pursley I."/>
            <person name="Horton D.L."/>
            <person name="Alikhan N.F."/>
            <person name="Baker D."/>
            <person name="Gharbi K."/>
            <person name="Hall N."/>
            <person name="Watson M."/>
            <person name="Adriaenssens E.M."/>
            <person name="Foster-Nyarko E."/>
            <person name="Jarju S."/>
            <person name="Secka A."/>
            <person name="Antonio M."/>
            <person name="Oren A."/>
            <person name="Chaudhuri R.R."/>
            <person name="La Ragione R."/>
            <person name="Hildebrand F."/>
            <person name="Pallen M.J."/>
        </authorList>
    </citation>
    <scope>NUCLEOTIDE SEQUENCE</scope>
    <source>
        <strain evidence="8">CHK187-11901</strain>
    </source>
</reference>
<dbReference type="GO" id="GO:0008483">
    <property type="term" value="F:transaminase activity"/>
    <property type="evidence" value="ECO:0007669"/>
    <property type="project" value="UniProtKB-KW"/>
</dbReference>
<evidence type="ECO:0000256" key="6">
    <source>
        <dbReference type="RuleBase" id="RU000481"/>
    </source>
</evidence>
<dbReference type="CDD" id="cd00609">
    <property type="entry name" value="AAT_like"/>
    <property type="match status" value="1"/>
</dbReference>
<name>A0A9D2NQB8_9FIRM</name>
<dbReference type="PANTHER" id="PTHR46383:SF1">
    <property type="entry name" value="ASPARTATE AMINOTRANSFERASE"/>
    <property type="match status" value="1"/>
</dbReference>
<dbReference type="AlphaFoldDB" id="A0A9D2NQB8"/>
<dbReference type="InterPro" id="IPR050596">
    <property type="entry name" value="AspAT/PAT-like"/>
</dbReference>
<protein>
    <recommendedName>
        <fullName evidence="6">Aminotransferase</fullName>
        <ecNumber evidence="6">2.6.1.-</ecNumber>
    </recommendedName>
</protein>
<sequence length="410" mass="45466">MTYDQKNKMNPAFRTFEGGLFAEVEKADVGDGFERLQESGVDMMSWADPFMPDAAVPQHVKQAALNAMNDPIASHYTAPVGNTRLREQIARRWQKRYGMRLDPQRNILITPGSDSALYFAMLPFIETGDEVIVCTPCYPNNLQNIKMMGAKAVYCELQAADGYQIRKEALEACVSEQTKMIVLTHPNNPTTTVFDQRSLEAVRDLVLAHDLILVVDQAFEDFTFEQKMLAPAAMADMFAHTVTVCSTSKGYGLSGYRVGYIIADDVFMDVYYGCAVSVIGATNTVSQLAVLAAMEDESFMQEFEAAYDWRRHQAAAILSGIPGVKIQLPQSGFLCWVDVSGLADSSEVCARLLSDARVSVNDGKNYGPGGEKGFRIVLGVYRDNERVRQALLRIREVLLQMAQEKGLSVQ</sequence>
<dbReference type="InterPro" id="IPR015421">
    <property type="entry name" value="PyrdxlP-dep_Trfase_major"/>
</dbReference>
<evidence type="ECO:0000256" key="1">
    <source>
        <dbReference type="ARBA" id="ARBA00001933"/>
    </source>
</evidence>
<keyword evidence="5" id="KW-0663">Pyridoxal phosphate</keyword>
<keyword evidence="4 6" id="KW-0808">Transferase</keyword>
<proteinExistence type="inferred from homology"/>
<reference evidence="8" key="2">
    <citation type="submission" date="2021-04" db="EMBL/GenBank/DDBJ databases">
        <authorList>
            <person name="Gilroy R."/>
        </authorList>
    </citation>
    <scope>NUCLEOTIDE SEQUENCE</scope>
    <source>
        <strain evidence="8">CHK187-11901</strain>
    </source>
</reference>
<dbReference type="Proteomes" id="UP000823896">
    <property type="component" value="Unassembled WGS sequence"/>
</dbReference>
<dbReference type="PANTHER" id="PTHR46383">
    <property type="entry name" value="ASPARTATE AMINOTRANSFERASE"/>
    <property type="match status" value="1"/>
</dbReference>
<dbReference type="SUPFAM" id="SSF53383">
    <property type="entry name" value="PLP-dependent transferases"/>
    <property type="match status" value="1"/>
</dbReference>
<evidence type="ECO:0000313" key="8">
    <source>
        <dbReference type="EMBL" id="HJC36595.1"/>
    </source>
</evidence>
<dbReference type="InterPro" id="IPR015424">
    <property type="entry name" value="PyrdxlP-dep_Trfase"/>
</dbReference>
<dbReference type="GO" id="GO:0030170">
    <property type="term" value="F:pyridoxal phosphate binding"/>
    <property type="evidence" value="ECO:0007669"/>
    <property type="project" value="InterPro"/>
</dbReference>
<evidence type="ECO:0000256" key="4">
    <source>
        <dbReference type="ARBA" id="ARBA00022679"/>
    </source>
</evidence>
<comment type="similarity">
    <text evidence="2 6">Belongs to the class-I pyridoxal-phosphate-dependent aminotransferase family.</text>
</comment>
<evidence type="ECO:0000256" key="5">
    <source>
        <dbReference type="ARBA" id="ARBA00022898"/>
    </source>
</evidence>
<gene>
    <name evidence="8" type="ORF">H9702_05635</name>
</gene>
<dbReference type="Gene3D" id="3.40.640.10">
    <property type="entry name" value="Type I PLP-dependent aspartate aminotransferase-like (Major domain)"/>
    <property type="match status" value="1"/>
</dbReference>
<evidence type="ECO:0000256" key="3">
    <source>
        <dbReference type="ARBA" id="ARBA00022576"/>
    </source>
</evidence>
<accession>A0A9D2NQB8</accession>
<dbReference type="Pfam" id="PF00155">
    <property type="entry name" value="Aminotran_1_2"/>
    <property type="match status" value="1"/>
</dbReference>
<feature type="domain" description="Aminotransferase class I/classII large" evidence="7">
    <location>
        <begin position="56"/>
        <end position="391"/>
    </location>
</feature>
<dbReference type="EMBL" id="DWWM01000035">
    <property type="protein sequence ID" value="HJC36595.1"/>
    <property type="molecule type" value="Genomic_DNA"/>
</dbReference>